<reference evidence="3" key="1">
    <citation type="submission" date="2012-02" db="EMBL/GenBank/DDBJ databases">
        <title>Complete sequence of chromosome of Methanomethylovorans hollandica DSM 15978.</title>
        <authorList>
            <person name="Lucas S."/>
            <person name="Copeland A."/>
            <person name="Lapidus A."/>
            <person name="Glavina del Rio T."/>
            <person name="Dalin E."/>
            <person name="Tice H."/>
            <person name="Bruce D."/>
            <person name="Goodwin L."/>
            <person name="Pitluck S."/>
            <person name="Peters L."/>
            <person name="Mikhailova N."/>
            <person name="Held B."/>
            <person name="Kyrpides N."/>
            <person name="Mavromatis K."/>
            <person name="Ivanova N."/>
            <person name="Brettin T."/>
            <person name="Detter J.C."/>
            <person name="Han C."/>
            <person name="Larimer F."/>
            <person name="Land M."/>
            <person name="Hauser L."/>
            <person name="Markowitz V."/>
            <person name="Cheng J.-F."/>
            <person name="Hugenholtz P."/>
            <person name="Woyke T."/>
            <person name="Wu D."/>
            <person name="Spring S."/>
            <person name="Schroeder M."/>
            <person name="Brambilla E."/>
            <person name="Klenk H.-P."/>
            <person name="Eisen J.A."/>
        </authorList>
    </citation>
    <scope>NUCLEOTIDE SEQUENCE [LARGE SCALE GENOMIC DNA]</scope>
    <source>
        <strain evidence="3">DSM 15978 / NBRC 107637 / DMS1</strain>
    </source>
</reference>
<dbReference type="Gene3D" id="3.40.50.2000">
    <property type="entry name" value="Glycogen Phosphorylase B"/>
    <property type="match status" value="2"/>
</dbReference>
<keyword evidence="2" id="KW-0808">Transferase</keyword>
<evidence type="ECO:0000313" key="2">
    <source>
        <dbReference type="EMBL" id="AGB49009.1"/>
    </source>
</evidence>
<dbReference type="Pfam" id="PF13439">
    <property type="entry name" value="Glyco_transf_4"/>
    <property type="match status" value="1"/>
</dbReference>
<gene>
    <name evidence="2" type="ordered locus">Metho_0759</name>
</gene>
<dbReference type="STRING" id="867904.Metho_0759"/>
<evidence type="ECO:0000313" key="3">
    <source>
        <dbReference type="Proteomes" id="UP000010866"/>
    </source>
</evidence>
<protein>
    <submittedName>
        <fullName evidence="2">Glycosyltransferase</fullName>
    </submittedName>
</protein>
<dbReference type="SUPFAM" id="SSF53756">
    <property type="entry name" value="UDP-Glycosyltransferase/glycogen phosphorylase"/>
    <property type="match status" value="1"/>
</dbReference>
<dbReference type="Proteomes" id="UP000010866">
    <property type="component" value="Chromosome"/>
</dbReference>
<proteinExistence type="predicted"/>
<dbReference type="InterPro" id="IPR028098">
    <property type="entry name" value="Glyco_trans_4-like_N"/>
</dbReference>
<sequence length="390" mass="44640">MLFPMASKKGFISMATVPSYSVVQSSRALHIFSELSKEFQDMYLIMQHYEVNEVKLDNLIQVRPLIPIDGRFSLVKGMLYRLQLSLSAFWFAIRSHRDFAILRGYDSIMLLILLKLVGVRVYSDFHGKYDLELSQRGKHLRSFFVKYIDMITLKLSDRIIVVSEGIEAQIQEYKDKCILIPNGIDVQKIDDANTGINTLDFKGYKKIVGFVGNWESFMNVEDMCQAAAYTPEVLFVIVGEGFNASALMDKYRSYENVLFAGRRPQKEAFSIMHMFDICILPYDKMDSHSKYPGFFSSRKTKEYIAAGKPIIVADVIGKESCLIPGHNCVLYESRNPRDLADKISELFNDTTLLASMGLNNFEMREHFTWDYLIQNSGIVEDLQNNGSSPE</sequence>
<dbReference type="Pfam" id="PF13692">
    <property type="entry name" value="Glyco_trans_1_4"/>
    <property type="match status" value="1"/>
</dbReference>
<dbReference type="EMBL" id="CP003362">
    <property type="protein sequence ID" value="AGB49009.1"/>
    <property type="molecule type" value="Genomic_DNA"/>
</dbReference>
<dbReference type="KEGG" id="mhz:Metho_0759"/>
<accession>L0KYE8</accession>
<dbReference type="HOGENOM" id="CLU_707151_0_0_2"/>
<dbReference type="AlphaFoldDB" id="L0KYE8"/>
<keyword evidence="3" id="KW-1185">Reference proteome</keyword>
<feature type="domain" description="Glycosyltransferase subfamily 4-like N-terminal" evidence="1">
    <location>
        <begin position="83"/>
        <end position="187"/>
    </location>
</feature>
<evidence type="ECO:0000259" key="1">
    <source>
        <dbReference type="Pfam" id="PF13439"/>
    </source>
</evidence>
<dbReference type="GO" id="GO:0016740">
    <property type="term" value="F:transferase activity"/>
    <property type="evidence" value="ECO:0007669"/>
    <property type="project" value="UniProtKB-KW"/>
</dbReference>
<organism evidence="2 3">
    <name type="scientific">Methanomethylovorans hollandica (strain DSM 15978 / NBRC 107637 / DMS1)</name>
    <dbReference type="NCBI Taxonomy" id="867904"/>
    <lineage>
        <taxon>Archaea</taxon>
        <taxon>Methanobacteriati</taxon>
        <taxon>Methanobacteriota</taxon>
        <taxon>Stenosarchaea group</taxon>
        <taxon>Methanomicrobia</taxon>
        <taxon>Methanosarcinales</taxon>
        <taxon>Methanosarcinaceae</taxon>
        <taxon>Methanomethylovorans</taxon>
    </lineage>
</organism>
<name>L0KYE8_METHD</name>
<dbReference type="PANTHER" id="PTHR12526">
    <property type="entry name" value="GLYCOSYLTRANSFERASE"/>
    <property type="match status" value="1"/>
</dbReference>